<comment type="caution">
    <text evidence="1">The sequence shown here is derived from an EMBL/GenBank/DDBJ whole genome shotgun (WGS) entry which is preliminary data.</text>
</comment>
<protein>
    <submittedName>
        <fullName evidence="1">Uncharacterized protein</fullName>
    </submittedName>
</protein>
<evidence type="ECO:0000313" key="2">
    <source>
        <dbReference type="Proteomes" id="UP001078443"/>
    </source>
</evidence>
<keyword evidence="2" id="KW-1185">Reference proteome</keyword>
<proteinExistence type="predicted"/>
<dbReference type="RefSeq" id="WP_268041470.1">
    <property type="nucleotide sequence ID" value="NZ_JAPQER010000005.1"/>
</dbReference>
<dbReference type="Proteomes" id="UP001078443">
    <property type="component" value="Unassembled WGS sequence"/>
</dbReference>
<reference evidence="1" key="1">
    <citation type="submission" date="2022-12" db="EMBL/GenBank/DDBJ databases">
        <authorList>
            <person name="Wang J."/>
        </authorList>
    </citation>
    <scope>NUCLEOTIDE SEQUENCE</scope>
    <source>
        <strain evidence="1">HY-45-18</strain>
    </source>
</reference>
<dbReference type="EMBL" id="JAPQER010000005">
    <property type="protein sequence ID" value="MCY6485152.1"/>
    <property type="molecule type" value="Genomic_DNA"/>
</dbReference>
<name>A0ABT4D3C8_9CLOT</name>
<evidence type="ECO:0000313" key="1">
    <source>
        <dbReference type="EMBL" id="MCY6485152.1"/>
    </source>
</evidence>
<accession>A0ABT4D3C8</accession>
<gene>
    <name evidence="1" type="ORF">OW763_12465</name>
</gene>
<organism evidence="1 2">
    <name type="scientific">Clostridium aestuarii</name>
    <dbReference type="NCBI Taxonomy" id="338193"/>
    <lineage>
        <taxon>Bacteria</taxon>
        <taxon>Bacillati</taxon>
        <taxon>Bacillota</taxon>
        <taxon>Clostridia</taxon>
        <taxon>Eubacteriales</taxon>
        <taxon>Clostridiaceae</taxon>
        <taxon>Clostridium</taxon>
    </lineage>
</organism>
<sequence length="97" mass="11114">MSNMPKNPNYSFNNDVLKLNLITTINNSSSPLNKLIENGSLQINSIDFFPEENELKIDLESNNKNNTNIVNEFKTLISDTLYSNLNPFSDKKHIKRP</sequence>